<reference evidence="1 2" key="1">
    <citation type="journal article" date="2019" name="Environ. Microbiol.">
        <title>Genomics insights into ecotype formation of ammonia-oxidizing archaea in the deep ocean.</title>
        <authorList>
            <person name="Wang Y."/>
            <person name="Huang J.M."/>
            <person name="Cui G.J."/>
            <person name="Nunoura T."/>
            <person name="Takaki Y."/>
            <person name="Li W.L."/>
            <person name="Li J."/>
            <person name="Gao Z.M."/>
            <person name="Takai K."/>
            <person name="Zhang A.Q."/>
            <person name="Stepanauskas R."/>
        </authorList>
    </citation>
    <scope>NUCLEOTIDE SEQUENCE [LARGE SCALE GENOMIC DNA]</scope>
    <source>
        <strain evidence="1 2">L15a</strain>
    </source>
</reference>
<dbReference type="Proteomes" id="UP000575480">
    <property type="component" value="Unassembled WGS sequence"/>
</dbReference>
<gene>
    <name evidence="1" type="ORF">HX858_09690</name>
</gene>
<dbReference type="EMBL" id="JACATH010000041">
    <property type="protein sequence ID" value="NWJ57999.1"/>
    <property type="molecule type" value="Genomic_DNA"/>
</dbReference>
<dbReference type="AlphaFoldDB" id="A0A7K4MWW4"/>
<proteinExistence type="predicted"/>
<protein>
    <submittedName>
        <fullName evidence="1">Uncharacterized protein</fullName>
    </submittedName>
</protein>
<feature type="non-terminal residue" evidence="1">
    <location>
        <position position="80"/>
    </location>
</feature>
<organism evidence="1 2">
    <name type="scientific">Marine Group I thaumarchaeote</name>
    <dbReference type="NCBI Taxonomy" id="2511932"/>
    <lineage>
        <taxon>Archaea</taxon>
        <taxon>Nitrososphaerota</taxon>
        <taxon>Marine Group I</taxon>
    </lineage>
</organism>
<sequence>MKTFKEFQGKTPTQIVEQVYFKIRIPDMSTMFMKASSEAAVKLDMRKKLKPDVVKEVTIERVTKAEMRKIYRAMGQGKED</sequence>
<comment type="caution">
    <text evidence="1">The sequence shown here is derived from an EMBL/GenBank/DDBJ whole genome shotgun (WGS) entry which is preliminary data.</text>
</comment>
<evidence type="ECO:0000313" key="2">
    <source>
        <dbReference type="Proteomes" id="UP000575480"/>
    </source>
</evidence>
<evidence type="ECO:0000313" key="1">
    <source>
        <dbReference type="EMBL" id="NWJ57999.1"/>
    </source>
</evidence>
<accession>A0A7K4MWW4</accession>
<name>A0A7K4MWW4_9ARCH</name>